<evidence type="ECO:0000313" key="1">
    <source>
        <dbReference type="EMBL" id="RDE10662.1"/>
    </source>
</evidence>
<accession>A0A369WBH3</accession>
<sequence>MATANHSATTCNSCVFFEDHVINAAAQTTADAGLCRINPPVTQPDPDARGLWPVVKSNDWCGQFTAERH</sequence>
<evidence type="ECO:0000313" key="2">
    <source>
        <dbReference type="Proteomes" id="UP000253759"/>
    </source>
</evidence>
<proteinExistence type="predicted"/>
<comment type="caution">
    <text evidence="1">The sequence shown here is derived from an EMBL/GenBank/DDBJ whole genome shotgun (WGS) entry which is preliminary data.</text>
</comment>
<organism evidence="1 2">
    <name type="scientific">Pelagibacterium lacus</name>
    <dbReference type="NCBI Taxonomy" id="2282655"/>
    <lineage>
        <taxon>Bacteria</taxon>
        <taxon>Pseudomonadati</taxon>
        <taxon>Pseudomonadota</taxon>
        <taxon>Alphaproteobacteria</taxon>
        <taxon>Hyphomicrobiales</taxon>
        <taxon>Devosiaceae</taxon>
        <taxon>Pelagibacterium</taxon>
    </lineage>
</organism>
<dbReference type="RefSeq" id="WP_114644379.1">
    <property type="nucleotide sequence ID" value="NZ_QQNH01000001.1"/>
</dbReference>
<protein>
    <submittedName>
        <fullName evidence="1">Uncharacterized protein</fullName>
    </submittedName>
</protein>
<reference evidence="2" key="1">
    <citation type="submission" date="2018-07" db="EMBL/GenBank/DDBJ databases">
        <authorList>
            <person name="Liu B.-T."/>
            <person name="Du Z."/>
        </authorList>
    </citation>
    <scope>NUCLEOTIDE SEQUENCE [LARGE SCALE GENOMIC DNA]</scope>
    <source>
        <strain evidence="2">XYN52</strain>
    </source>
</reference>
<dbReference type="OrthoDB" id="290218at2"/>
<dbReference type="AlphaFoldDB" id="A0A369WBH3"/>
<dbReference type="Proteomes" id="UP000253759">
    <property type="component" value="Unassembled WGS sequence"/>
</dbReference>
<keyword evidence="2" id="KW-1185">Reference proteome</keyword>
<gene>
    <name evidence="1" type="ORF">DVH29_00185</name>
</gene>
<name>A0A369WBH3_9HYPH</name>
<dbReference type="EMBL" id="QQNH01000001">
    <property type="protein sequence ID" value="RDE10662.1"/>
    <property type="molecule type" value="Genomic_DNA"/>
</dbReference>